<organism evidence="16 17">
    <name type="scientific">Effusibacillus dendaii</name>
    <dbReference type="NCBI Taxonomy" id="2743772"/>
    <lineage>
        <taxon>Bacteria</taxon>
        <taxon>Bacillati</taxon>
        <taxon>Bacillota</taxon>
        <taxon>Bacilli</taxon>
        <taxon>Bacillales</taxon>
        <taxon>Alicyclobacillaceae</taxon>
        <taxon>Effusibacillus</taxon>
    </lineage>
</organism>
<feature type="transmembrane region" description="Helical" evidence="14">
    <location>
        <begin position="15"/>
        <end position="34"/>
    </location>
</feature>
<dbReference type="EMBL" id="AP023366">
    <property type="protein sequence ID" value="BCJ86404.1"/>
    <property type="molecule type" value="Genomic_DNA"/>
</dbReference>
<evidence type="ECO:0000313" key="16">
    <source>
        <dbReference type="EMBL" id="BCJ86404.1"/>
    </source>
</evidence>
<dbReference type="AlphaFoldDB" id="A0A7I8D8F6"/>
<evidence type="ECO:0000256" key="12">
    <source>
        <dbReference type="ARBA" id="ARBA00023012"/>
    </source>
</evidence>
<dbReference type="InterPro" id="IPR039506">
    <property type="entry name" value="SPOB_a"/>
</dbReference>
<evidence type="ECO:0000256" key="9">
    <source>
        <dbReference type="ARBA" id="ARBA00022777"/>
    </source>
</evidence>
<proteinExistence type="predicted"/>
<comment type="subcellular location">
    <subcellularLocation>
        <location evidence="2">Cell membrane</location>
        <topology evidence="2">Multi-pass membrane protein</topology>
    </subcellularLocation>
</comment>
<dbReference type="GO" id="GO:0000155">
    <property type="term" value="F:phosphorelay sensor kinase activity"/>
    <property type="evidence" value="ECO:0007669"/>
    <property type="project" value="InterPro"/>
</dbReference>
<dbReference type="InterPro" id="IPR004358">
    <property type="entry name" value="Sig_transdc_His_kin-like_C"/>
</dbReference>
<keyword evidence="9 16" id="KW-0418">Kinase</keyword>
<feature type="transmembrane region" description="Helical" evidence="14">
    <location>
        <begin position="177"/>
        <end position="196"/>
    </location>
</feature>
<evidence type="ECO:0000256" key="10">
    <source>
        <dbReference type="ARBA" id="ARBA00022840"/>
    </source>
</evidence>
<keyword evidence="4" id="KW-1003">Cell membrane</keyword>
<gene>
    <name evidence="16" type="ORF">skT53_13890</name>
</gene>
<dbReference type="InterPro" id="IPR013767">
    <property type="entry name" value="PAS_fold"/>
</dbReference>
<dbReference type="CDD" id="cd00130">
    <property type="entry name" value="PAS"/>
    <property type="match status" value="1"/>
</dbReference>
<dbReference type="PROSITE" id="PS50109">
    <property type="entry name" value="HIS_KIN"/>
    <property type="match status" value="1"/>
</dbReference>
<dbReference type="InterPro" id="IPR016120">
    <property type="entry name" value="Sig_transdc_His_kin_SpoOB"/>
</dbReference>
<keyword evidence="10" id="KW-0067">ATP-binding</keyword>
<dbReference type="EC" id="2.7.13.3" evidence="3"/>
<sequence>MANRRFKLTVRTRTALIVSVVVFLSVICANLILINKMTDTYQRELGKRVMAIAQTLAQSPSLREGLQTANGWQEIQPIAERVRLATDVEYVVVFDMNKTRYSDPLEDRIGTPFEDGDEGPALTEQSYISEAHGVKGDAIRSFVPVMDEDGSKQLGVVVVGILVPSFLEVLLNYHTDLYFSLLLGTVLAIIGAVWVANRIKRQMFNMEPDDIAHLFEEREAVIESIAEGIIAIDSEERITVFNQQAAKMMRVSKDVIGKPIQEVIQDSRLPEVLHHGVPQYHQLREIQDSVLLVNRFPIQVNGKTTGAMSMLQDRTEVYQLAQELTGVQKFIDALRAQNHEYLNKLHTILGLIQMQRYDEVIDRIVSFNQEKEAETYFLTERIKDFSVSGLIMGKISHAKEQGVDLLLDKRSSLTTIPANLEKSDLLMLLGNLLENAIYAAAKSTRPHKQVELFLEGNEDGLEIQVSDNGIGIEADIQPKIFDYGFSTKGSGGQGIGLYLVKQLIDFLGGDIQLESRPGEGTRFVVVLPGPDWEMEEKQT</sequence>
<evidence type="ECO:0000256" key="8">
    <source>
        <dbReference type="ARBA" id="ARBA00022741"/>
    </source>
</evidence>
<evidence type="ECO:0000256" key="1">
    <source>
        <dbReference type="ARBA" id="ARBA00000085"/>
    </source>
</evidence>
<dbReference type="PANTHER" id="PTHR43547">
    <property type="entry name" value="TWO-COMPONENT HISTIDINE KINASE"/>
    <property type="match status" value="1"/>
</dbReference>
<evidence type="ECO:0000256" key="7">
    <source>
        <dbReference type="ARBA" id="ARBA00022692"/>
    </source>
</evidence>
<keyword evidence="7 14" id="KW-0812">Transmembrane</keyword>
<keyword evidence="12" id="KW-0902">Two-component regulatory system</keyword>
<dbReference type="Gene3D" id="3.30.565.10">
    <property type="entry name" value="Histidine kinase-like ATPase, C-terminal domain"/>
    <property type="match status" value="1"/>
</dbReference>
<dbReference type="Pfam" id="PF17203">
    <property type="entry name" value="sCache_3_2"/>
    <property type="match status" value="1"/>
</dbReference>
<evidence type="ECO:0000256" key="2">
    <source>
        <dbReference type="ARBA" id="ARBA00004651"/>
    </source>
</evidence>
<keyword evidence="17" id="KW-1185">Reference proteome</keyword>
<keyword evidence="5" id="KW-0597">Phosphoprotein</keyword>
<dbReference type="Pfam" id="PF02518">
    <property type="entry name" value="HATPase_c"/>
    <property type="match status" value="1"/>
</dbReference>
<dbReference type="SUPFAM" id="SSF103190">
    <property type="entry name" value="Sensory domain-like"/>
    <property type="match status" value="1"/>
</dbReference>
<evidence type="ECO:0000256" key="6">
    <source>
        <dbReference type="ARBA" id="ARBA00022679"/>
    </source>
</evidence>
<dbReference type="RefSeq" id="WP_200760411.1">
    <property type="nucleotide sequence ID" value="NZ_AP023366.1"/>
</dbReference>
<evidence type="ECO:0000256" key="5">
    <source>
        <dbReference type="ARBA" id="ARBA00022553"/>
    </source>
</evidence>
<comment type="catalytic activity">
    <reaction evidence="1">
        <text>ATP + protein L-histidine = ADP + protein N-phospho-L-histidine.</text>
        <dbReference type="EC" id="2.7.13.3"/>
    </reaction>
</comment>
<evidence type="ECO:0000313" key="17">
    <source>
        <dbReference type="Proteomes" id="UP000593802"/>
    </source>
</evidence>
<dbReference type="Proteomes" id="UP000593802">
    <property type="component" value="Chromosome"/>
</dbReference>
<dbReference type="InterPro" id="IPR005467">
    <property type="entry name" value="His_kinase_dom"/>
</dbReference>
<evidence type="ECO:0000256" key="11">
    <source>
        <dbReference type="ARBA" id="ARBA00022989"/>
    </source>
</evidence>
<name>A0A7I8D8F6_9BACL</name>
<keyword evidence="8" id="KW-0547">Nucleotide-binding</keyword>
<accession>A0A7I8D8F6</accession>
<dbReference type="GO" id="GO:0005886">
    <property type="term" value="C:plasma membrane"/>
    <property type="evidence" value="ECO:0007669"/>
    <property type="project" value="UniProtKB-SubCell"/>
</dbReference>
<dbReference type="InterPro" id="IPR003594">
    <property type="entry name" value="HATPase_dom"/>
</dbReference>
<dbReference type="Gene3D" id="1.10.287.130">
    <property type="match status" value="1"/>
</dbReference>
<evidence type="ECO:0000259" key="15">
    <source>
        <dbReference type="PROSITE" id="PS50109"/>
    </source>
</evidence>
<dbReference type="InterPro" id="IPR035965">
    <property type="entry name" value="PAS-like_dom_sf"/>
</dbReference>
<dbReference type="SMART" id="SM00091">
    <property type="entry name" value="PAS"/>
    <property type="match status" value="1"/>
</dbReference>
<dbReference type="Pfam" id="PF00989">
    <property type="entry name" value="PAS"/>
    <property type="match status" value="1"/>
</dbReference>
<dbReference type="InterPro" id="IPR033463">
    <property type="entry name" value="sCache_3"/>
</dbReference>
<dbReference type="FunFam" id="3.30.450.20:FF:000018">
    <property type="entry name" value="Sensor histidine kinase DcuS"/>
    <property type="match status" value="1"/>
</dbReference>
<dbReference type="GO" id="GO:0006355">
    <property type="term" value="P:regulation of DNA-templated transcription"/>
    <property type="evidence" value="ECO:0007669"/>
    <property type="project" value="InterPro"/>
</dbReference>
<evidence type="ECO:0000256" key="14">
    <source>
        <dbReference type="SAM" id="Phobius"/>
    </source>
</evidence>
<dbReference type="InterPro" id="IPR036890">
    <property type="entry name" value="HATPase_C_sf"/>
</dbReference>
<evidence type="ECO:0000256" key="3">
    <source>
        <dbReference type="ARBA" id="ARBA00012438"/>
    </source>
</evidence>
<dbReference type="Gene3D" id="3.30.450.20">
    <property type="entry name" value="PAS domain"/>
    <property type="match status" value="2"/>
</dbReference>
<evidence type="ECO:0000256" key="13">
    <source>
        <dbReference type="ARBA" id="ARBA00023136"/>
    </source>
</evidence>
<dbReference type="InterPro" id="IPR000014">
    <property type="entry name" value="PAS"/>
</dbReference>
<dbReference type="SUPFAM" id="SSF55890">
    <property type="entry name" value="Sporulation response regulatory protein Spo0B"/>
    <property type="match status" value="1"/>
</dbReference>
<keyword evidence="11 14" id="KW-1133">Transmembrane helix</keyword>
<dbReference type="PANTHER" id="PTHR43547:SF10">
    <property type="entry name" value="SENSOR HISTIDINE KINASE DCUS"/>
    <property type="match status" value="1"/>
</dbReference>
<feature type="domain" description="Histidine kinase" evidence="15">
    <location>
        <begin position="315"/>
        <end position="531"/>
    </location>
</feature>
<dbReference type="Pfam" id="PF14689">
    <property type="entry name" value="SPOB_a"/>
    <property type="match status" value="1"/>
</dbReference>
<dbReference type="SUPFAM" id="SSF55874">
    <property type="entry name" value="ATPase domain of HSP90 chaperone/DNA topoisomerase II/histidine kinase"/>
    <property type="match status" value="1"/>
</dbReference>
<keyword evidence="13 14" id="KW-0472">Membrane</keyword>
<protein>
    <recommendedName>
        <fullName evidence="3">histidine kinase</fullName>
        <ecNumber evidence="3">2.7.13.3</ecNumber>
    </recommendedName>
</protein>
<dbReference type="GO" id="GO:0005524">
    <property type="term" value="F:ATP binding"/>
    <property type="evidence" value="ECO:0007669"/>
    <property type="project" value="UniProtKB-KW"/>
</dbReference>
<reference evidence="16 17" key="1">
    <citation type="submission" date="2020-08" db="EMBL/GenBank/DDBJ databases">
        <title>Complete Genome Sequence of Effusibacillus dendaii Strain skT53, Isolated from Farmland soil.</title>
        <authorList>
            <person name="Konishi T."/>
            <person name="Kawasaki H."/>
        </authorList>
    </citation>
    <scope>NUCLEOTIDE SEQUENCE [LARGE SCALE GENOMIC DNA]</scope>
    <source>
        <strain evidence="17">skT53</strain>
    </source>
</reference>
<dbReference type="SMART" id="SM00387">
    <property type="entry name" value="HATPase_c"/>
    <property type="match status" value="1"/>
</dbReference>
<dbReference type="PRINTS" id="PR00344">
    <property type="entry name" value="BCTRLSENSOR"/>
</dbReference>
<dbReference type="InterPro" id="IPR029151">
    <property type="entry name" value="Sensor-like_sf"/>
</dbReference>
<dbReference type="SUPFAM" id="SSF55785">
    <property type="entry name" value="PYP-like sensor domain (PAS domain)"/>
    <property type="match status" value="1"/>
</dbReference>
<evidence type="ECO:0000256" key="4">
    <source>
        <dbReference type="ARBA" id="ARBA00022475"/>
    </source>
</evidence>
<keyword evidence="6" id="KW-0808">Transferase</keyword>
<dbReference type="KEGG" id="eff:skT53_13890"/>